<evidence type="ECO:0000259" key="10">
    <source>
        <dbReference type="Pfam" id="PF13231"/>
    </source>
</evidence>
<feature type="transmembrane region" description="Helical" evidence="9">
    <location>
        <begin position="411"/>
        <end position="432"/>
    </location>
</feature>
<evidence type="ECO:0000256" key="1">
    <source>
        <dbReference type="ARBA" id="ARBA00004651"/>
    </source>
</evidence>
<keyword evidence="3 12" id="KW-0328">Glycosyltransferase</keyword>
<gene>
    <name evidence="12" type="ORF">ABN611_27075</name>
</gene>
<dbReference type="GO" id="GO:0010041">
    <property type="term" value="P:response to iron(III) ion"/>
    <property type="evidence" value="ECO:0007669"/>
    <property type="project" value="TreeGrafter"/>
</dbReference>
<dbReference type="Pfam" id="PF24878">
    <property type="entry name" value="YkcB_C"/>
    <property type="match status" value="1"/>
</dbReference>
<proteinExistence type="predicted"/>
<feature type="transmembrane region" description="Helical" evidence="9">
    <location>
        <begin position="360"/>
        <end position="378"/>
    </location>
</feature>
<feature type="transmembrane region" description="Helical" evidence="9">
    <location>
        <begin position="76"/>
        <end position="104"/>
    </location>
</feature>
<feature type="transmembrane region" description="Helical" evidence="9">
    <location>
        <begin position="189"/>
        <end position="207"/>
    </location>
</feature>
<dbReference type="GO" id="GO:0016763">
    <property type="term" value="F:pentosyltransferase activity"/>
    <property type="evidence" value="ECO:0007669"/>
    <property type="project" value="TreeGrafter"/>
</dbReference>
<evidence type="ECO:0000259" key="11">
    <source>
        <dbReference type="Pfam" id="PF24878"/>
    </source>
</evidence>
<dbReference type="EMBL" id="CP158165">
    <property type="protein sequence ID" value="XBV22216.1"/>
    <property type="molecule type" value="Genomic_DNA"/>
</dbReference>
<keyword evidence="7 9" id="KW-0472">Membrane</keyword>
<feature type="transmembrane region" description="Helical" evidence="9">
    <location>
        <begin position="334"/>
        <end position="354"/>
    </location>
</feature>
<feature type="transmembrane region" description="Helical" evidence="9">
    <location>
        <begin position="303"/>
        <end position="322"/>
    </location>
</feature>
<dbReference type="GO" id="GO:0009103">
    <property type="term" value="P:lipopolysaccharide biosynthetic process"/>
    <property type="evidence" value="ECO:0007669"/>
    <property type="project" value="UniProtKB-ARBA"/>
</dbReference>
<dbReference type="EC" id="2.4.-.-" evidence="12"/>
<evidence type="ECO:0000256" key="2">
    <source>
        <dbReference type="ARBA" id="ARBA00022475"/>
    </source>
</evidence>
<feature type="transmembrane region" description="Helical" evidence="9">
    <location>
        <begin position="116"/>
        <end position="135"/>
    </location>
</feature>
<keyword evidence="5 9" id="KW-0812">Transmembrane</keyword>
<evidence type="ECO:0000256" key="7">
    <source>
        <dbReference type="ARBA" id="ARBA00023136"/>
    </source>
</evidence>
<feature type="transmembrane region" description="Helical" evidence="9">
    <location>
        <begin position="453"/>
        <end position="473"/>
    </location>
</feature>
<keyword evidence="2" id="KW-1003">Cell membrane</keyword>
<dbReference type="PANTHER" id="PTHR33908:SF3">
    <property type="entry name" value="UNDECAPRENYL PHOSPHATE-ALPHA-4-AMINO-4-DEOXY-L-ARABINOSE ARABINOSYL TRANSFERASE"/>
    <property type="match status" value="1"/>
</dbReference>
<evidence type="ECO:0000256" key="6">
    <source>
        <dbReference type="ARBA" id="ARBA00022989"/>
    </source>
</evidence>
<organism evidence="12">
    <name type="scientific">Kribbella sp. HUAS MG21</name>
    <dbReference type="NCBI Taxonomy" id="3160966"/>
    <lineage>
        <taxon>Bacteria</taxon>
        <taxon>Bacillati</taxon>
        <taxon>Actinomycetota</taxon>
        <taxon>Actinomycetes</taxon>
        <taxon>Propionibacteriales</taxon>
        <taxon>Kribbellaceae</taxon>
        <taxon>Kribbella</taxon>
    </lineage>
</organism>
<keyword evidence="6 9" id="KW-1133">Transmembrane helix</keyword>
<feature type="transmembrane region" description="Helical" evidence="9">
    <location>
        <begin position="385"/>
        <end position="405"/>
    </location>
</feature>
<feature type="transmembrane region" description="Helical" evidence="9">
    <location>
        <begin position="214"/>
        <end position="235"/>
    </location>
</feature>
<dbReference type="PANTHER" id="PTHR33908">
    <property type="entry name" value="MANNOSYLTRANSFERASE YKCB-RELATED"/>
    <property type="match status" value="1"/>
</dbReference>
<dbReference type="Pfam" id="PF13231">
    <property type="entry name" value="PMT_2"/>
    <property type="match status" value="1"/>
</dbReference>
<dbReference type="InterPro" id="IPR056785">
    <property type="entry name" value="YkcA/B-like_C"/>
</dbReference>
<dbReference type="InterPro" id="IPR038731">
    <property type="entry name" value="RgtA/B/C-like"/>
</dbReference>
<evidence type="ECO:0000313" key="12">
    <source>
        <dbReference type="EMBL" id="XBV22216.1"/>
    </source>
</evidence>
<feature type="domain" description="Putative mannosyltransferase YkcA/B-like C-terminal" evidence="11">
    <location>
        <begin position="557"/>
        <end position="655"/>
    </location>
</feature>
<dbReference type="InterPro" id="IPR050297">
    <property type="entry name" value="LipidA_mod_glycosyltrf_83"/>
</dbReference>
<protein>
    <submittedName>
        <fullName evidence="12">Glycosyltransferase family 39 protein</fullName>
        <ecNumber evidence="12">2.4.-.-</ecNumber>
    </submittedName>
</protein>
<feature type="region of interest" description="Disordered" evidence="8">
    <location>
        <begin position="663"/>
        <end position="688"/>
    </location>
</feature>
<dbReference type="AlphaFoldDB" id="A0AAU7T5W5"/>
<feature type="region of interest" description="Disordered" evidence="8">
    <location>
        <begin position="487"/>
        <end position="549"/>
    </location>
</feature>
<reference evidence="12" key="1">
    <citation type="submission" date="2024-06" db="EMBL/GenBank/DDBJ databases">
        <title>Kribbella sp. strain HUAS MG21 genome sequences.</title>
        <authorList>
            <person name="Mo P."/>
        </authorList>
    </citation>
    <scope>NUCLEOTIDE SEQUENCE</scope>
    <source>
        <strain evidence="12">HUAS MG21</strain>
    </source>
</reference>
<evidence type="ECO:0000256" key="5">
    <source>
        <dbReference type="ARBA" id="ARBA00022692"/>
    </source>
</evidence>
<dbReference type="RefSeq" id="WP_350275062.1">
    <property type="nucleotide sequence ID" value="NZ_CP158165.1"/>
</dbReference>
<evidence type="ECO:0000256" key="3">
    <source>
        <dbReference type="ARBA" id="ARBA00022676"/>
    </source>
</evidence>
<feature type="domain" description="Glycosyltransferase RgtA/B/C/D-like" evidence="10">
    <location>
        <begin position="66"/>
        <end position="227"/>
    </location>
</feature>
<evidence type="ECO:0000256" key="8">
    <source>
        <dbReference type="SAM" id="MobiDB-lite"/>
    </source>
</evidence>
<evidence type="ECO:0000256" key="9">
    <source>
        <dbReference type="SAM" id="Phobius"/>
    </source>
</evidence>
<name>A0AAU7T5W5_9ACTN</name>
<feature type="transmembrane region" description="Helical" evidence="9">
    <location>
        <begin position="141"/>
        <end position="159"/>
    </location>
</feature>
<dbReference type="GO" id="GO:0005886">
    <property type="term" value="C:plasma membrane"/>
    <property type="evidence" value="ECO:0007669"/>
    <property type="project" value="UniProtKB-SubCell"/>
</dbReference>
<feature type="transmembrane region" description="Helical" evidence="9">
    <location>
        <begin position="166"/>
        <end position="183"/>
    </location>
</feature>
<sequence length="688" mass="72189">MPAYRAWRTWALVAICLLAALLYGWELGADGNVGNTYYSAAIRSMTESLPNFLFGSFDPYGVITVDKPPMALWPQVISVLIFGYHGWSLLLPEVIAGVAAVFLLHRTVRLWSGERVALLAALIFALTPVTVAINRTNNPDTLLVLLLIAAAYAVTRAVGAAADRGRVAWLMWCAFFVGCGFLTKMLQAWIVVPALAVAYLVGATVPVRRRILELLGAGAVLVVSSFWWVALHGLWPGTKPYVGGSKDGSAWDLIIGYNGFGRVFGGGQSGGMVTMQNGKATMGSFGGEPGPLRMFNEMVGGQISWLLPLSLFVVVVVAVPVVRRGAPVVRAGWLLWSSWLVISGLVFSLAQGIMHPYYTTAMAPAVAALCAGGLAVLWRWYRASAAWVLLPVGVAVTAAWAFVLISRDTSWYGWCRWVVVAVAAAAGAGLVVGRLSSSARRSSADGAPVRRTAIARPALAAAIAGLLLTPGVWSVATATVNANGSLPAAGPPATGGMPGTPPPGGGPQGVGGQQPGNEKPGADEPGGGRPRGYREPMLVTSGGTGEARLSDVQRRVLEYARENGAGAEIDLAVNSSSGGVAPFIIDSDATVIGMGGFGGQDDAPSIDQLQRWTESGTLRFVLSAAPGQQPQQLPTNSPDRRSTLQQARQRWIEQHCTVVAPSTYGATSQSSTGPQIIGGTPDTLYDCS</sequence>
<keyword evidence="4 12" id="KW-0808">Transferase</keyword>
<accession>A0AAU7T5W5</accession>
<evidence type="ECO:0000256" key="4">
    <source>
        <dbReference type="ARBA" id="ARBA00022679"/>
    </source>
</evidence>
<feature type="compositionally biased region" description="Polar residues" evidence="8">
    <location>
        <begin position="664"/>
        <end position="674"/>
    </location>
</feature>
<comment type="subcellular location">
    <subcellularLocation>
        <location evidence="1">Cell membrane</location>
        <topology evidence="1">Multi-pass membrane protein</topology>
    </subcellularLocation>
</comment>